<evidence type="ECO:0000256" key="4">
    <source>
        <dbReference type="ARBA" id="ARBA00022982"/>
    </source>
</evidence>
<evidence type="ECO:0000259" key="5">
    <source>
        <dbReference type="PROSITE" id="PS50902"/>
    </source>
</evidence>
<evidence type="ECO:0000256" key="2">
    <source>
        <dbReference type="ARBA" id="ARBA00022630"/>
    </source>
</evidence>
<comment type="cofactor">
    <cofactor evidence="1">
        <name>FMN</name>
        <dbReference type="ChEBI" id="CHEBI:58210"/>
    </cofactor>
</comment>
<name>A0A2P7QTH6_9GAMM</name>
<dbReference type="RefSeq" id="WP_106453659.1">
    <property type="nucleotide sequence ID" value="NZ_PXYH01000013.1"/>
</dbReference>
<dbReference type="OrthoDB" id="359268at2"/>
<dbReference type="Gene3D" id="3.40.50.360">
    <property type="match status" value="1"/>
</dbReference>
<dbReference type="GO" id="GO:0050660">
    <property type="term" value="F:flavin adenine dinucleotide binding"/>
    <property type="evidence" value="ECO:0007669"/>
    <property type="project" value="TreeGrafter"/>
</dbReference>
<dbReference type="Proteomes" id="UP000242181">
    <property type="component" value="Unassembled WGS sequence"/>
</dbReference>
<dbReference type="GO" id="GO:0005829">
    <property type="term" value="C:cytosol"/>
    <property type="evidence" value="ECO:0007669"/>
    <property type="project" value="TreeGrafter"/>
</dbReference>
<feature type="domain" description="Flavodoxin-like" evidence="5">
    <location>
        <begin position="4"/>
        <end position="145"/>
    </location>
</feature>
<dbReference type="EMBL" id="PXYH01000013">
    <property type="protein sequence ID" value="PSJ41268.1"/>
    <property type="molecule type" value="Genomic_DNA"/>
</dbReference>
<dbReference type="GO" id="GO:0010181">
    <property type="term" value="F:FMN binding"/>
    <property type="evidence" value="ECO:0007669"/>
    <property type="project" value="InterPro"/>
</dbReference>
<gene>
    <name evidence="6" type="ORF">C7I36_10435</name>
</gene>
<comment type="caution">
    <text evidence="6">The sequence shown here is derived from an EMBL/GenBank/DDBJ whole genome shotgun (WGS) entry which is preliminary data.</text>
</comment>
<keyword evidence="2" id="KW-0285">Flavoprotein</keyword>
<organism evidence="6 7">
    <name type="scientific">Zobellella taiwanensis</name>
    <dbReference type="NCBI Taxonomy" id="347535"/>
    <lineage>
        <taxon>Bacteria</taxon>
        <taxon>Pseudomonadati</taxon>
        <taxon>Pseudomonadota</taxon>
        <taxon>Gammaproteobacteria</taxon>
        <taxon>Aeromonadales</taxon>
        <taxon>Aeromonadaceae</taxon>
        <taxon>Zobellella</taxon>
    </lineage>
</organism>
<keyword evidence="4" id="KW-0249">Electron transport</keyword>
<keyword evidence="3" id="KW-0288">FMN</keyword>
<dbReference type="InterPro" id="IPR001094">
    <property type="entry name" value="Flavdoxin-like"/>
</dbReference>
<dbReference type="PROSITE" id="PS50902">
    <property type="entry name" value="FLAVODOXIN_LIKE"/>
    <property type="match status" value="1"/>
</dbReference>
<keyword evidence="4" id="KW-0813">Transport</keyword>
<evidence type="ECO:0000313" key="7">
    <source>
        <dbReference type="Proteomes" id="UP000242181"/>
    </source>
</evidence>
<dbReference type="PRINTS" id="PR00369">
    <property type="entry name" value="FLAVODOXIN"/>
</dbReference>
<dbReference type="SUPFAM" id="SSF52218">
    <property type="entry name" value="Flavoproteins"/>
    <property type="match status" value="1"/>
</dbReference>
<evidence type="ECO:0000256" key="3">
    <source>
        <dbReference type="ARBA" id="ARBA00022643"/>
    </source>
</evidence>
<proteinExistence type="predicted"/>
<reference evidence="6 7" key="1">
    <citation type="submission" date="2018-03" db="EMBL/GenBank/DDBJ databases">
        <title>The draft genome of Zobellella taiwanensis JCM 13381.</title>
        <authorList>
            <person name="Liu L."/>
            <person name="Li L."/>
            <person name="Wang T."/>
            <person name="Zhang X."/>
            <person name="Liang L."/>
        </authorList>
    </citation>
    <scope>NUCLEOTIDE SEQUENCE [LARGE SCALE GENOMIC DNA]</scope>
    <source>
        <strain evidence="6 7">JCM 13381</strain>
    </source>
</reference>
<dbReference type="PANTHER" id="PTHR19384:SF128">
    <property type="entry name" value="NADPH OXIDOREDUCTASE A"/>
    <property type="match status" value="1"/>
</dbReference>
<protein>
    <submittedName>
        <fullName evidence="6">FMN-binding protein MioC</fullName>
    </submittedName>
</protein>
<dbReference type="PANTHER" id="PTHR19384">
    <property type="entry name" value="NITRIC OXIDE SYNTHASE-RELATED"/>
    <property type="match status" value="1"/>
</dbReference>
<keyword evidence="7" id="KW-1185">Reference proteome</keyword>
<evidence type="ECO:0000313" key="6">
    <source>
        <dbReference type="EMBL" id="PSJ41268.1"/>
    </source>
</evidence>
<dbReference type="AlphaFoldDB" id="A0A2P7QTH6"/>
<dbReference type="InterPro" id="IPR029039">
    <property type="entry name" value="Flavoprotein-like_sf"/>
</dbReference>
<dbReference type="InterPro" id="IPR008254">
    <property type="entry name" value="Flavodoxin/NO_synth"/>
</dbReference>
<dbReference type="GO" id="GO:0016491">
    <property type="term" value="F:oxidoreductase activity"/>
    <property type="evidence" value="ECO:0007669"/>
    <property type="project" value="TreeGrafter"/>
</dbReference>
<accession>A0A2P7QTH6</accession>
<sequence length="151" mass="16652">MSHFTLLVGSTLGNAEDLADVLAQNLRDRGHQVVIHTSPQLDHILIRPDHYLLLVCSTHGAGDPPDNIQPFCSALEQQAPALTGLPFFAVGIGDSSYDSFCQAIRSLDDRLIRLGAIRLGDRLEIDMADDDLPENKAQIWLDRALKQAEIR</sequence>
<dbReference type="Pfam" id="PF00258">
    <property type="entry name" value="Flavodoxin_1"/>
    <property type="match status" value="1"/>
</dbReference>
<evidence type="ECO:0000256" key="1">
    <source>
        <dbReference type="ARBA" id="ARBA00001917"/>
    </source>
</evidence>